<dbReference type="GO" id="GO:0046872">
    <property type="term" value="F:metal ion binding"/>
    <property type="evidence" value="ECO:0007669"/>
    <property type="project" value="UniProtKB-KW"/>
</dbReference>
<dbReference type="STRING" id="208439.AJAP_19600"/>
<evidence type="ECO:0000256" key="1">
    <source>
        <dbReference type="ARBA" id="ARBA00022723"/>
    </source>
</evidence>
<dbReference type="InterPro" id="IPR011051">
    <property type="entry name" value="RmlC_Cupin_sf"/>
</dbReference>
<dbReference type="KEGG" id="aja:AJAP_19600"/>
<proteinExistence type="predicted"/>
<dbReference type="SUPFAM" id="SSF51182">
    <property type="entry name" value="RmlC-like cupins"/>
    <property type="match status" value="1"/>
</dbReference>
<reference evidence="3 4" key="1">
    <citation type="journal article" date="2014" name="J. Biotechnol.">
        <title>Complete genome sequence of the actinobacterium Amycolatopsis japonica MG417-CF17(T) (=DSM 44213T) producing (S,S)-N,N'-ethylenediaminedisuccinic acid.</title>
        <authorList>
            <person name="Stegmann E."/>
            <person name="Albersmeier A."/>
            <person name="Spohn M."/>
            <person name="Gert H."/>
            <person name="Weber T."/>
            <person name="Wohlleben W."/>
            <person name="Kalinowski J."/>
            <person name="Ruckert C."/>
        </authorList>
    </citation>
    <scope>NUCLEOTIDE SEQUENCE [LARGE SCALE GENOMIC DNA]</scope>
    <source>
        <strain evidence="4">MG417-CF17 (DSM 44213)</strain>
    </source>
</reference>
<dbReference type="EMBL" id="CP008953">
    <property type="protein sequence ID" value="AIG76782.1"/>
    <property type="molecule type" value="Genomic_DNA"/>
</dbReference>
<dbReference type="AlphaFoldDB" id="A0A075URF0"/>
<evidence type="ECO:0000259" key="2">
    <source>
        <dbReference type="Pfam" id="PF07883"/>
    </source>
</evidence>
<dbReference type="InterPro" id="IPR013096">
    <property type="entry name" value="Cupin_2"/>
</dbReference>
<evidence type="ECO:0000313" key="3">
    <source>
        <dbReference type="EMBL" id="AIG76782.1"/>
    </source>
</evidence>
<keyword evidence="4" id="KW-1185">Reference proteome</keyword>
<sequence length="122" mass="13682">MMEIRKFDSARLKPDNGLAATRLLPWPELNAPFEGSWCVVPPGAESGAHSHHEYEIWVAMTGSAEIVCDGRRTPFAAGDIVHFPPRSHHQVVNSGSEEFRMYAVWWDKDMAGRFTTRDEAGV</sequence>
<dbReference type="eggNOG" id="COG0662">
    <property type="taxonomic scope" value="Bacteria"/>
</dbReference>
<dbReference type="PANTHER" id="PTHR35848">
    <property type="entry name" value="OXALATE-BINDING PROTEIN"/>
    <property type="match status" value="1"/>
</dbReference>
<dbReference type="PANTHER" id="PTHR35848:SF6">
    <property type="entry name" value="CUPIN TYPE-2 DOMAIN-CONTAINING PROTEIN"/>
    <property type="match status" value="1"/>
</dbReference>
<evidence type="ECO:0000313" key="4">
    <source>
        <dbReference type="Proteomes" id="UP000028492"/>
    </source>
</evidence>
<dbReference type="Gene3D" id="2.60.120.10">
    <property type="entry name" value="Jelly Rolls"/>
    <property type="match status" value="1"/>
</dbReference>
<name>A0A075URF0_9PSEU</name>
<dbReference type="Pfam" id="PF07883">
    <property type="entry name" value="Cupin_2"/>
    <property type="match status" value="1"/>
</dbReference>
<feature type="domain" description="Cupin type-2" evidence="2">
    <location>
        <begin position="37"/>
        <end position="105"/>
    </location>
</feature>
<dbReference type="InterPro" id="IPR051610">
    <property type="entry name" value="GPI/OXD"/>
</dbReference>
<dbReference type="HOGENOM" id="CLU_135029_0_0_11"/>
<accession>A0A075URF0</accession>
<keyword evidence="1" id="KW-0479">Metal-binding</keyword>
<dbReference type="InterPro" id="IPR014710">
    <property type="entry name" value="RmlC-like_jellyroll"/>
</dbReference>
<dbReference type="CDD" id="cd06988">
    <property type="entry name" value="cupin_DddK"/>
    <property type="match status" value="1"/>
</dbReference>
<organism evidence="3 4">
    <name type="scientific">Amycolatopsis japonica</name>
    <dbReference type="NCBI Taxonomy" id="208439"/>
    <lineage>
        <taxon>Bacteria</taxon>
        <taxon>Bacillati</taxon>
        <taxon>Actinomycetota</taxon>
        <taxon>Actinomycetes</taxon>
        <taxon>Pseudonocardiales</taxon>
        <taxon>Pseudonocardiaceae</taxon>
        <taxon>Amycolatopsis</taxon>
        <taxon>Amycolatopsis japonica group</taxon>
    </lineage>
</organism>
<dbReference type="Proteomes" id="UP000028492">
    <property type="component" value="Chromosome"/>
</dbReference>
<gene>
    <name evidence="3" type="ORF">AJAP_19600</name>
</gene>
<protein>
    <recommendedName>
        <fullName evidence="2">Cupin type-2 domain-containing protein</fullName>
    </recommendedName>
</protein>
<dbReference type="RefSeq" id="WP_202965588.1">
    <property type="nucleotide sequence ID" value="NZ_CP008953.1"/>
</dbReference>